<protein>
    <submittedName>
        <fullName evidence="2">Uncharacterized protein</fullName>
    </submittedName>
</protein>
<evidence type="ECO:0000313" key="3">
    <source>
        <dbReference type="Proteomes" id="UP000534306"/>
    </source>
</evidence>
<comment type="caution">
    <text evidence="2">The sequence shown here is derived from an EMBL/GenBank/DDBJ whole genome shotgun (WGS) entry which is preliminary data.</text>
</comment>
<keyword evidence="1" id="KW-1133">Transmembrane helix</keyword>
<organism evidence="2 3">
    <name type="scientific">Kribbella sandramycini</name>
    <dbReference type="NCBI Taxonomy" id="60450"/>
    <lineage>
        <taxon>Bacteria</taxon>
        <taxon>Bacillati</taxon>
        <taxon>Actinomycetota</taxon>
        <taxon>Actinomycetes</taxon>
        <taxon>Propionibacteriales</taxon>
        <taxon>Kribbellaceae</taxon>
        <taxon>Kribbella</taxon>
    </lineage>
</organism>
<gene>
    <name evidence="2" type="ORF">HPO96_07020</name>
</gene>
<feature type="transmembrane region" description="Helical" evidence="1">
    <location>
        <begin position="83"/>
        <end position="102"/>
    </location>
</feature>
<accession>A0A7Y4KWH5</accession>
<evidence type="ECO:0000313" key="2">
    <source>
        <dbReference type="EMBL" id="NOL39990.1"/>
    </source>
</evidence>
<sequence length="262" mass="28542">MGEDRRGNALSPCEPSAPYLAAVRNYWALLPAIAVIVGLLLLYAVPTLINPQWTKTVLNLFRQFPEDDESRELGPQQLRSRRMLAGLLVVGALALVGFNVALNREANGCYTAARAFGAIHGKAAKDPCITMLYGTFIGDGTGPAFEKNPQPVPAYQLVQKKHPSYLRWMQNGPKYDDKNLLIGTSLECAMDLRVTEADDKITVLIDADTPCPPSDNVSLTAVQLERPVGDRKLVTVGDKEMQRIDPDAASWPKVLGKLVTGG</sequence>
<keyword evidence="1" id="KW-0812">Transmembrane</keyword>
<feature type="transmembrane region" description="Helical" evidence="1">
    <location>
        <begin position="26"/>
        <end position="45"/>
    </location>
</feature>
<dbReference type="AlphaFoldDB" id="A0A7Y4KWH5"/>
<evidence type="ECO:0000256" key="1">
    <source>
        <dbReference type="SAM" id="Phobius"/>
    </source>
</evidence>
<keyword evidence="1" id="KW-0472">Membrane</keyword>
<dbReference type="Proteomes" id="UP000534306">
    <property type="component" value="Unassembled WGS sequence"/>
</dbReference>
<name>A0A7Y4KWH5_9ACTN</name>
<keyword evidence="3" id="KW-1185">Reference proteome</keyword>
<proteinExistence type="predicted"/>
<reference evidence="2 3" key="1">
    <citation type="submission" date="2020-05" db="EMBL/GenBank/DDBJ databases">
        <title>Genome sequence of Kribbella sandramycini ATCC 39419.</title>
        <authorList>
            <person name="Maclea K.S."/>
            <person name="Fair J.L."/>
        </authorList>
    </citation>
    <scope>NUCLEOTIDE SEQUENCE [LARGE SCALE GENOMIC DNA]</scope>
    <source>
        <strain evidence="2 3">ATCC 39419</strain>
    </source>
</reference>
<dbReference type="EMBL" id="JABJRC010000001">
    <property type="protein sequence ID" value="NOL39990.1"/>
    <property type="molecule type" value="Genomic_DNA"/>
</dbReference>